<evidence type="ECO:0000256" key="1">
    <source>
        <dbReference type="ARBA" id="ARBA00001933"/>
    </source>
</evidence>
<dbReference type="GO" id="GO:0031071">
    <property type="term" value="F:cysteine desulfurase activity"/>
    <property type="evidence" value="ECO:0007669"/>
    <property type="project" value="UniProtKB-EC"/>
</dbReference>
<dbReference type="PANTHER" id="PTHR11601">
    <property type="entry name" value="CYSTEINE DESULFURYLASE FAMILY MEMBER"/>
    <property type="match status" value="1"/>
</dbReference>
<dbReference type="Gene3D" id="1.10.260.50">
    <property type="match status" value="1"/>
</dbReference>
<keyword evidence="6" id="KW-0663">Pyridoxal phosphate</keyword>
<evidence type="ECO:0000256" key="10">
    <source>
        <dbReference type="RuleBase" id="RU004504"/>
    </source>
</evidence>
<dbReference type="NCBIfam" id="NF002806">
    <property type="entry name" value="PRK02948.1"/>
    <property type="match status" value="1"/>
</dbReference>
<evidence type="ECO:0000256" key="7">
    <source>
        <dbReference type="ARBA" id="ARBA00023004"/>
    </source>
</evidence>
<evidence type="ECO:0000313" key="12">
    <source>
        <dbReference type="EMBL" id="PAE91008.1"/>
    </source>
</evidence>
<dbReference type="InterPro" id="IPR015424">
    <property type="entry name" value="PyrdxlP-dep_Trfase"/>
</dbReference>
<comment type="catalytic activity">
    <reaction evidence="9">
        <text>(sulfur carrier)-H + L-cysteine = (sulfur carrier)-SH + L-alanine</text>
        <dbReference type="Rhea" id="RHEA:43892"/>
        <dbReference type="Rhea" id="RHEA-COMP:14737"/>
        <dbReference type="Rhea" id="RHEA-COMP:14739"/>
        <dbReference type="ChEBI" id="CHEBI:29917"/>
        <dbReference type="ChEBI" id="CHEBI:35235"/>
        <dbReference type="ChEBI" id="CHEBI:57972"/>
        <dbReference type="ChEBI" id="CHEBI:64428"/>
        <dbReference type="EC" id="2.8.1.7"/>
    </reaction>
</comment>
<dbReference type="EMBL" id="NPCC01000001">
    <property type="protein sequence ID" value="PAE91008.1"/>
    <property type="molecule type" value="Genomic_DNA"/>
</dbReference>
<dbReference type="Gene3D" id="3.90.1150.10">
    <property type="entry name" value="Aspartate Aminotransferase, domain 1"/>
    <property type="match status" value="1"/>
</dbReference>
<name>A0A268P5P3_SHOCL</name>
<dbReference type="RefSeq" id="WP_095294614.1">
    <property type="nucleotide sequence ID" value="NZ_BOQS01000005.1"/>
</dbReference>
<dbReference type="Proteomes" id="UP000216207">
    <property type="component" value="Unassembled WGS sequence"/>
</dbReference>
<evidence type="ECO:0000256" key="6">
    <source>
        <dbReference type="ARBA" id="ARBA00022898"/>
    </source>
</evidence>
<dbReference type="PIRSF" id="PIRSF005572">
    <property type="entry name" value="NifS"/>
    <property type="match status" value="1"/>
</dbReference>
<dbReference type="EC" id="2.8.1.7" evidence="3"/>
<dbReference type="Pfam" id="PF00266">
    <property type="entry name" value="Aminotran_5"/>
    <property type="match status" value="1"/>
</dbReference>
<dbReference type="InterPro" id="IPR016454">
    <property type="entry name" value="Cysteine_dSase"/>
</dbReference>
<dbReference type="InterPro" id="IPR015422">
    <property type="entry name" value="PyrdxlP-dep_Trfase_small"/>
</dbReference>
<sequence length="386" mass="42246">MKQIYLDHAATSVLHPQALEAMMPYFSTVFGNPSSIHQFGRQAKQALIEARESIASLLNANSNEVLFTSGGTEANNLALIGFARANREKGTHIITSEIEHHAVLHTLKELEKEGFSITKLPVNENGQISFAQLKNALTEETILVSIMFANNEVGTVQPIKEIGELLKGHQAAFHSDAVQAAGLYELNTDELAVDLMTIASHKLNGPKGIGCLFVREGIELEPLLHGGEQERKRRAGTENVAGAVGFAHAFNQAYAEREQRRQSYKLYRAMFFETMERRGVAVLENGESGERLDHILNVCFPGASTEALLMKLDLQGIAASGGSACTAGTLQPSHVIQAMYGKDSHRVKEAIRFSFGMTNSKEELAYAFEQIADCVLSEQGKKAFIE</sequence>
<gene>
    <name evidence="12" type="ORF">CHH72_00125</name>
</gene>
<keyword evidence="8" id="KW-0411">Iron-sulfur</keyword>
<dbReference type="AlphaFoldDB" id="A0A268P5P3"/>
<keyword evidence="5" id="KW-0479">Metal-binding</keyword>
<evidence type="ECO:0000259" key="11">
    <source>
        <dbReference type="Pfam" id="PF00266"/>
    </source>
</evidence>
<dbReference type="SUPFAM" id="SSF53383">
    <property type="entry name" value="PLP-dependent transferases"/>
    <property type="match status" value="1"/>
</dbReference>
<dbReference type="FunFam" id="3.40.640.10:FF:000084">
    <property type="entry name" value="IscS-like cysteine desulfurase"/>
    <property type="match status" value="1"/>
</dbReference>
<dbReference type="InterPro" id="IPR015421">
    <property type="entry name" value="PyrdxlP-dep_Trfase_major"/>
</dbReference>
<evidence type="ECO:0000256" key="8">
    <source>
        <dbReference type="ARBA" id="ARBA00023014"/>
    </source>
</evidence>
<keyword evidence="7" id="KW-0408">Iron</keyword>
<comment type="cofactor">
    <cofactor evidence="1 10">
        <name>pyridoxal 5'-phosphate</name>
        <dbReference type="ChEBI" id="CHEBI:597326"/>
    </cofactor>
</comment>
<comment type="caution">
    <text evidence="12">The sequence shown here is derived from an EMBL/GenBank/DDBJ whole genome shotgun (WGS) entry which is preliminary data.</text>
</comment>
<reference evidence="12 13" key="1">
    <citation type="submission" date="2017-07" db="EMBL/GenBank/DDBJ databases">
        <title>Isolation and whole genome analysis of endospore-forming bacteria from heroin.</title>
        <authorList>
            <person name="Kalinowski J."/>
            <person name="Ahrens B."/>
            <person name="Al-Dilaimi A."/>
            <person name="Winkler A."/>
            <person name="Wibberg D."/>
            <person name="Schleenbecker U."/>
            <person name="Ruckert C."/>
            <person name="Wolfel R."/>
            <person name="Grass G."/>
        </authorList>
    </citation>
    <scope>NUCLEOTIDE SEQUENCE [LARGE SCALE GENOMIC DNA]</scope>
    <source>
        <strain evidence="12 13">7539</strain>
    </source>
</reference>
<dbReference type="InterPro" id="IPR020578">
    <property type="entry name" value="Aminotrans_V_PyrdxlP_BS"/>
</dbReference>
<protein>
    <recommendedName>
        <fullName evidence="3">cysteine desulfurase</fullName>
        <ecNumber evidence="3">2.8.1.7</ecNumber>
    </recommendedName>
</protein>
<organism evidence="12 13">
    <name type="scientific">Shouchella clausii</name>
    <name type="common">Alkalihalobacillus clausii</name>
    <dbReference type="NCBI Taxonomy" id="79880"/>
    <lineage>
        <taxon>Bacteria</taxon>
        <taxon>Bacillati</taxon>
        <taxon>Bacillota</taxon>
        <taxon>Bacilli</taxon>
        <taxon>Bacillales</taxon>
        <taxon>Bacillaceae</taxon>
        <taxon>Shouchella</taxon>
    </lineage>
</organism>
<keyword evidence="4" id="KW-0808">Transferase</keyword>
<feature type="domain" description="Aminotransferase class V" evidence="11">
    <location>
        <begin position="4"/>
        <end position="364"/>
    </location>
</feature>
<accession>A0A268P5P3</accession>
<proteinExistence type="inferred from homology"/>
<evidence type="ECO:0000256" key="2">
    <source>
        <dbReference type="ARBA" id="ARBA00006490"/>
    </source>
</evidence>
<dbReference type="InterPro" id="IPR000192">
    <property type="entry name" value="Aminotrans_V_dom"/>
</dbReference>
<dbReference type="GO" id="GO:0046872">
    <property type="term" value="F:metal ion binding"/>
    <property type="evidence" value="ECO:0007669"/>
    <property type="project" value="UniProtKB-KW"/>
</dbReference>
<evidence type="ECO:0000256" key="5">
    <source>
        <dbReference type="ARBA" id="ARBA00022723"/>
    </source>
</evidence>
<dbReference type="PANTHER" id="PTHR11601:SF34">
    <property type="entry name" value="CYSTEINE DESULFURASE"/>
    <property type="match status" value="1"/>
</dbReference>
<evidence type="ECO:0000256" key="3">
    <source>
        <dbReference type="ARBA" id="ARBA00012239"/>
    </source>
</evidence>
<dbReference type="PROSITE" id="PS00595">
    <property type="entry name" value="AA_TRANSFER_CLASS_5"/>
    <property type="match status" value="1"/>
</dbReference>
<evidence type="ECO:0000313" key="13">
    <source>
        <dbReference type="Proteomes" id="UP000216207"/>
    </source>
</evidence>
<evidence type="ECO:0000256" key="4">
    <source>
        <dbReference type="ARBA" id="ARBA00022679"/>
    </source>
</evidence>
<dbReference type="Gene3D" id="3.40.640.10">
    <property type="entry name" value="Type I PLP-dependent aspartate aminotransferase-like (Major domain)"/>
    <property type="match status" value="1"/>
</dbReference>
<comment type="similarity">
    <text evidence="2">Belongs to the class-V pyridoxal-phosphate-dependent aminotransferase family. NifS/IscS subfamily.</text>
</comment>
<evidence type="ECO:0000256" key="9">
    <source>
        <dbReference type="ARBA" id="ARBA00050776"/>
    </source>
</evidence>
<dbReference type="GO" id="GO:0051536">
    <property type="term" value="F:iron-sulfur cluster binding"/>
    <property type="evidence" value="ECO:0007669"/>
    <property type="project" value="UniProtKB-KW"/>
</dbReference>